<protein>
    <submittedName>
        <fullName evidence="2">Uncharacterized protein</fullName>
    </submittedName>
</protein>
<feature type="region of interest" description="Disordered" evidence="1">
    <location>
        <begin position="17"/>
        <end position="67"/>
    </location>
</feature>
<feature type="compositionally biased region" description="Basic residues" evidence="1">
    <location>
        <begin position="41"/>
        <end position="53"/>
    </location>
</feature>
<accession>I1Q9R6</accession>
<evidence type="ECO:0000256" key="1">
    <source>
        <dbReference type="SAM" id="MobiDB-lite"/>
    </source>
</evidence>
<dbReference type="Gramene" id="ORGLA07G0085800.1">
    <property type="protein sequence ID" value="ORGLA07G0085800.1"/>
    <property type="gene ID" value="ORGLA07G0085800"/>
</dbReference>
<sequence>MAADPPCKEVEQVVTPWEVSAPGGGRHHRLRKNGGPLRLQPPRRRAHRPHRPPHLPPTASLPPPRDLLRSPVFFCS</sequence>
<evidence type="ECO:0000313" key="3">
    <source>
        <dbReference type="Proteomes" id="UP000007306"/>
    </source>
</evidence>
<reference evidence="2 3" key="2">
    <citation type="submission" date="2018-04" db="EMBL/GenBank/DDBJ databases">
        <title>OglaRS2 (Oryza glaberrima Reference Sequence Version 2).</title>
        <authorList>
            <person name="Zhang J."/>
            <person name="Kudrna D."/>
            <person name="Lee S."/>
            <person name="Talag J."/>
            <person name="Rajasekar S."/>
            <person name="Wing R.A."/>
        </authorList>
    </citation>
    <scope>NUCLEOTIDE SEQUENCE [LARGE SCALE GENOMIC DNA]</scope>
    <source>
        <strain evidence="2 3">cv. IRGC 96717</strain>
    </source>
</reference>
<feature type="compositionally biased region" description="Pro residues" evidence="1">
    <location>
        <begin position="54"/>
        <end position="65"/>
    </location>
</feature>
<reference evidence="2" key="1">
    <citation type="submission" date="2015-06" db="UniProtKB">
        <authorList>
            <consortium name="EnsemblPlants"/>
        </authorList>
    </citation>
    <scope>IDENTIFICATION</scope>
</reference>
<evidence type="ECO:0000313" key="2">
    <source>
        <dbReference type="EnsemblPlants" id="ORGLA07G0085800.1"/>
    </source>
</evidence>
<dbReference type="AlphaFoldDB" id="I1Q9R6"/>
<keyword evidence="3" id="KW-1185">Reference proteome</keyword>
<dbReference type="EnsemblPlants" id="ORGLA07G0085800.1">
    <property type="protein sequence ID" value="ORGLA07G0085800.1"/>
    <property type="gene ID" value="ORGLA07G0085800"/>
</dbReference>
<proteinExistence type="predicted"/>
<name>I1Q9R6_ORYGL</name>
<dbReference type="Proteomes" id="UP000007306">
    <property type="component" value="Chromosome 7"/>
</dbReference>
<organism evidence="2 3">
    <name type="scientific">Oryza glaberrima</name>
    <name type="common">African rice</name>
    <dbReference type="NCBI Taxonomy" id="4538"/>
    <lineage>
        <taxon>Eukaryota</taxon>
        <taxon>Viridiplantae</taxon>
        <taxon>Streptophyta</taxon>
        <taxon>Embryophyta</taxon>
        <taxon>Tracheophyta</taxon>
        <taxon>Spermatophyta</taxon>
        <taxon>Magnoliopsida</taxon>
        <taxon>Liliopsida</taxon>
        <taxon>Poales</taxon>
        <taxon>Poaceae</taxon>
        <taxon>BOP clade</taxon>
        <taxon>Oryzoideae</taxon>
        <taxon>Oryzeae</taxon>
        <taxon>Oryzinae</taxon>
        <taxon>Oryza</taxon>
    </lineage>
</organism>
<dbReference type="HOGENOM" id="CLU_2658579_0_0_1"/>